<keyword evidence="3" id="KW-0808">Transferase</keyword>
<gene>
    <name evidence="3" type="ORF">QN215_09585</name>
</gene>
<dbReference type="PROSITE" id="PS00092">
    <property type="entry name" value="N6_MTASE"/>
    <property type="match status" value="1"/>
</dbReference>
<evidence type="ECO:0000256" key="1">
    <source>
        <dbReference type="ARBA" id="ARBA00022747"/>
    </source>
</evidence>
<keyword evidence="3" id="KW-0489">Methyltransferase</keyword>
<dbReference type="RefSeq" id="WP_369344064.1">
    <property type="nucleotide sequence ID" value="NZ_CP129674.1"/>
</dbReference>
<reference evidence="3" key="1">
    <citation type="submission" date="2023-07" db="EMBL/GenBank/DDBJ databases">
        <title>Bifidobacterium aquikefiriaerophilum sp. nov. and Bifidobacterium eccum sp. nov., isolated from water kefir.</title>
        <authorList>
            <person name="Breselge S."/>
            <person name="Bellassi P."/>
            <person name="Barcenilla C."/>
            <person name="Alvarez-Ordonez A."/>
            <person name="Morelli L."/>
            <person name="Cotter P.D."/>
        </authorList>
    </citation>
    <scope>NUCLEOTIDE SEQUENCE</scope>
    <source>
        <strain evidence="3">WK041_4_12</strain>
    </source>
</reference>
<dbReference type="InterPro" id="IPR003356">
    <property type="entry name" value="DNA_methylase_A-5"/>
</dbReference>
<accession>A0AB39U6W8</accession>
<dbReference type="GO" id="GO:0003677">
    <property type="term" value="F:DNA binding"/>
    <property type="evidence" value="ECO:0007669"/>
    <property type="project" value="InterPro"/>
</dbReference>
<dbReference type="EMBL" id="CP129674">
    <property type="protein sequence ID" value="XDS44490.1"/>
    <property type="molecule type" value="Genomic_DNA"/>
</dbReference>
<dbReference type="InterPro" id="IPR002052">
    <property type="entry name" value="DNA_methylase_N6_adenine_CS"/>
</dbReference>
<dbReference type="PANTHER" id="PTHR42998">
    <property type="entry name" value="TYPE I RESTRICTION ENZYME HINDVIIP M PROTEIN-RELATED"/>
    <property type="match status" value="1"/>
</dbReference>
<name>A0AB39U6W8_9BIFI</name>
<feature type="domain" description="DNA methylase adenine-specific" evidence="2">
    <location>
        <begin position="296"/>
        <end position="539"/>
    </location>
</feature>
<sequence length="692" mass="78737">MAGNQSAEALSVQRLINEVLVQKLGIPAHNIVNDMAFPHHTGIRRPDITISNEPYEDSNDEERFVNNLICYLEAKDIHCKLDDADWKNAINQCMVKAPELGLHYFGVTNCRYTYFYNLNGKRLSLNGNPISEPQAMDVLRLIKHQTGQDNNITDIQMGVDTLTAVSEAVFDSKLWQLKNIYRGIDFENNNKKIDFTIGMVSMEYYEEKAGLDGRHDESLTWWSTARNVAEKTRAATILAYITRITGDDSEFKEFADSVNVVREYISGASPLVRASQLGEIYNTVDSMSPLHGTGFDLFGAVYEAFANSKEKKDFGEYFTSRHYAHIFAKLLFGQSERFNTDAKFTVIDPFCGTGGMLTEAYKVLRTNFEHSNTFTSEAKTFLSTECFYGIDIRKDNASRSRLNMFLVGDGHNHIYDDNSFVPVKINGKHVIEKMGGTYNYVITNPPYGQGTVLADTSFLSSRRMEIAAICRVIDLLRINGEGCIITPDGILENPSFKAFRKEILMTCEITHIVSLPKFAFAPYTKEKTYAVFIKKRYNRVRPSIQGNGQDPSHQNGMFQTNPIWMYILDYDGFANSDKRYPTRLRGKEQKWEHDEISSWVDTDGNERISQLEDCWRHNKDDAASGGETWTAPDGEEVTARKCGYIDIENVTDDEFLTLLPEKWLRPYDPPYVTPSEMEQELDGIMRALKNIA</sequence>
<dbReference type="AlphaFoldDB" id="A0AB39U6W8"/>
<evidence type="ECO:0000313" key="3">
    <source>
        <dbReference type="EMBL" id="XDS44490.1"/>
    </source>
</evidence>
<proteinExistence type="predicted"/>
<dbReference type="GO" id="GO:0032259">
    <property type="term" value="P:methylation"/>
    <property type="evidence" value="ECO:0007669"/>
    <property type="project" value="UniProtKB-KW"/>
</dbReference>
<dbReference type="PANTHER" id="PTHR42998:SF1">
    <property type="entry name" value="TYPE I RESTRICTION ENZYME HINDI METHYLASE SUBUNIT"/>
    <property type="match status" value="1"/>
</dbReference>
<dbReference type="SUPFAM" id="SSF53335">
    <property type="entry name" value="S-adenosyl-L-methionine-dependent methyltransferases"/>
    <property type="match status" value="1"/>
</dbReference>
<dbReference type="PRINTS" id="PR00507">
    <property type="entry name" value="N12N6MTFRASE"/>
</dbReference>
<dbReference type="InterPro" id="IPR029063">
    <property type="entry name" value="SAM-dependent_MTases_sf"/>
</dbReference>
<dbReference type="GO" id="GO:0009307">
    <property type="term" value="P:DNA restriction-modification system"/>
    <property type="evidence" value="ECO:0007669"/>
    <property type="project" value="UniProtKB-KW"/>
</dbReference>
<keyword evidence="1" id="KW-0680">Restriction system</keyword>
<dbReference type="Pfam" id="PF02384">
    <property type="entry name" value="N6_Mtase"/>
    <property type="match status" value="1"/>
</dbReference>
<dbReference type="GO" id="GO:0008170">
    <property type="term" value="F:N-methyltransferase activity"/>
    <property type="evidence" value="ECO:0007669"/>
    <property type="project" value="InterPro"/>
</dbReference>
<organism evidence="3">
    <name type="scientific">Bifidobacterium aquikefiricola</name>
    <dbReference type="NCBI Taxonomy" id="3059038"/>
    <lineage>
        <taxon>Bacteria</taxon>
        <taxon>Bacillati</taxon>
        <taxon>Actinomycetota</taxon>
        <taxon>Actinomycetes</taxon>
        <taxon>Bifidobacteriales</taxon>
        <taxon>Bifidobacteriaceae</taxon>
        <taxon>Bifidobacterium</taxon>
    </lineage>
</organism>
<dbReference type="Gene3D" id="3.40.50.150">
    <property type="entry name" value="Vaccinia Virus protein VP39"/>
    <property type="match status" value="1"/>
</dbReference>
<dbReference type="KEGG" id="baqk:QN215_09585"/>
<dbReference type="InterPro" id="IPR052916">
    <property type="entry name" value="Type-I_RE_MTase_Subunit"/>
</dbReference>
<protein>
    <submittedName>
        <fullName evidence="3">N-6 DNA methylase</fullName>
    </submittedName>
</protein>
<evidence type="ECO:0000259" key="2">
    <source>
        <dbReference type="Pfam" id="PF02384"/>
    </source>
</evidence>